<dbReference type="PANTHER" id="PTHR43157:SF31">
    <property type="entry name" value="PHOSPHATIDYLINOSITOL-GLYCAN BIOSYNTHESIS CLASS F PROTEIN"/>
    <property type="match status" value="1"/>
</dbReference>
<dbReference type="AlphaFoldDB" id="A0AAD1M4B8"/>
<dbReference type="EMBL" id="AP022560">
    <property type="protein sequence ID" value="BBX00032.1"/>
    <property type="molecule type" value="Genomic_DNA"/>
</dbReference>
<protein>
    <submittedName>
        <fullName evidence="2">Short-chain dehydrogenase/reductase</fullName>
    </submittedName>
</protein>
<dbReference type="Proteomes" id="UP000466681">
    <property type="component" value="Chromosome"/>
</dbReference>
<dbReference type="PRINTS" id="PR00081">
    <property type="entry name" value="GDHRDH"/>
</dbReference>
<proteinExistence type="predicted"/>
<dbReference type="PANTHER" id="PTHR43157">
    <property type="entry name" value="PHOSPHATIDYLINOSITOL-GLYCAN BIOSYNTHESIS CLASS F PROTEIN-RELATED"/>
    <property type="match status" value="1"/>
</dbReference>
<reference evidence="2 3" key="1">
    <citation type="journal article" date="2019" name="Emerg. Microbes Infect.">
        <title>Comprehensive subspecies identification of 175 nontuberculous mycobacteria species based on 7547 genomic profiles.</title>
        <authorList>
            <person name="Matsumoto Y."/>
            <person name="Kinjo T."/>
            <person name="Motooka D."/>
            <person name="Nabeya D."/>
            <person name="Jung N."/>
            <person name="Uechi K."/>
            <person name="Horii T."/>
            <person name="Iida T."/>
            <person name="Fujita J."/>
            <person name="Nakamura S."/>
        </authorList>
    </citation>
    <scope>NUCLEOTIDE SEQUENCE [LARGE SCALE GENOMIC DNA]</scope>
    <source>
        <strain evidence="2 3">JCM 6375</strain>
    </source>
</reference>
<gene>
    <name evidence="2" type="ORF">MMOR_09680</name>
</gene>
<dbReference type="Gene3D" id="3.40.50.720">
    <property type="entry name" value="NAD(P)-binding Rossmann-like Domain"/>
    <property type="match status" value="1"/>
</dbReference>
<organism evidence="2 3">
    <name type="scientific">Mycolicibacterium moriokaense</name>
    <dbReference type="NCBI Taxonomy" id="39691"/>
    <lineage>
        <taxon>Bacteria</taxon>
        <taxon>Bacillati</taxon>
        <taxon>Actinomycetota</taxon>
        <taxon>Actinomycetes</taxon>
        <taxon>Mycobacteriales</taxon>
        <taxon>Mycobacteriaceae</taxon>
        <taxon>Mycolicibacterium</taxon>
    </lineage>
</organism>
<evidence type="ECO:0000313" key="3">
    <source>
        <dbReference type="Proteomes" id="UP000466681"/>
    </source>
</evidence>
<accession>A0AAD1M4B8</accession>
<dbReference type="InterPro" id="IPR002347">
    <property type="entry name" value="SDR_fam"/>
</dbReference>
<keyword evidence="3" id="KW-1185">Reference proteome</keyword>
<dbReference type="InterPro" id="IPR036291">
    <property type="entry name" value="NAD(P)-bd_dom_sf"/>
</dbReference>
<keyword evidence="1" id="KW-0560">Oxidoreductase</keyword>
<dbReference type="NCBIfam" id="NF004846">
    <property type="entry name" value="PRK06197.1"/>
    <property type="match status" value="1"/>
</dbReference>
<dbReference type="SUPFAM" id="SSF51735">
    <property type="entry name" value="NAD(P)-binding Rossmann-fold domains"/>
    <property type="match status" value="1"/>
</dbReference>
<dbReference type="GO" id="GO:0016491">
    <property type="term" value="F:oxidoreductase activity"/>
    <property type="evidence" value="ECO:0007669"/>
    <property type="project" value="UniProtKB-KW"/>
</dbReference>
<name>A0AAD1M4B8_9MYCO</name>
<evidence type="ECO:0000313" key="2">
    <source>
        <dbReference type="EMBL" id="BBX00032.1"/>
    </source>
</evidence>
<evidence type="ECO:0000256" key="1">
    <source>
        <dbReference type="ARBA" id="ARBA00023002"/>
    </source>
</evidence>
<dbReference type="Pfam" id="PF00106">
    <property type="entry name" value="adh_short"/>
    <property type="match status" value="1"/>
</dbReference>
<dbReference type="KEGG" id="mmor:MMOR_09680"/>
<sequence length="318" mass="33182">MSVSTHTQFGAVREPLPDQTGRTVLITGANSGLGLNASAALASAGAQVLMACRDQARGQAAVTAVAAVAGGPPPELISLDLADLASVRACAGEAAARSAAIDTLLLNGGVMAMPRSRTVDGFELHFGTNHLGHFALAGQLISQLTASAAPRVVVTSSVMHRAGRIRWDDPNWTGRFYSAELAYGQSKLANLLFVHELAARARRAGSPLVALAAHPGAALTNLATQNQNKLVRLAYDTARTLITQSAQGGTRPLLYAATTAEPEPDGYWGPAGFLELKGSPAAARRSRASRDDASARRLWALSERLTGVTWPDPLPARP</sequence>